<keyword evidence="1" id="KW-0472">Membrane</keyword>
<reference evidence="2" key="1">
    <citation type="submission" date="2020-04" db="EMBL/GenBank/DDBJ databases">
        <title>Deep metagenomics examines the oral microbiome during advanced dental caries in children, revealing novel taxa and co-occurrences with host molecules.</title>
        <authorList>
            <person name="Baker J.L."/>
            <person name="Morton J.T."/>
            <person name="Dinis M."/>
            <person name="Alvarez R."/>
            <person name="Tran N.C."/>
            <person name="Knight R."/>
            <person name="Edlund A."/>
        </authorList>
    </citation>
    <scope>NUCLEOTIDE SEQUENCE</scope>
    <source>
        <strain evidence="2">JCVI_32_bin.14</strain>
    </source>
</reference>
<feature type="non-terminal residue" evidence="2">
    <location>
        <position position="48"/>
    </location>
</feature>
<evidence type="ECO:0000313" key="2">
    <source>
        <dbReference type="EMBL" id="MBF1128880.1"/>
    </source>
</evidence>
<evidence type="ECO:0000256" key="1">
    <source>
        <dbReference type="SAM" id="Phobius"/>
    </source>
</evidence>
<gene>
    <name evidence="2" type="ORF">HXL70_02405</name>
</gene>
<protein>
    <submittedName>
        <fullName evidence="2">Uncharacterized protein</fullName>
    </submittedName>
</protein>
<name>A0A930FP58_9FIRM</name>
<accession>A0A930FP58</accession>
<organism evidence="2 3">
    <name type="scientific">Dialister invisus</name>
    <dbReference type="NCBI Taxonomy" id="218538"/>
    <lineage>
        <taxon>Bacteria</taxon>
        <taxon>Bacillati</taxon>
        <taxon>Bacillota</taxon>
        <taxon>Negativicutes</taxon>
        <taxon>Veillonellales</taxon>
        <taxon>Veillonellaceae</taxon>
        <taxon>Dialister</taxon>
    </lineage>
</organism>
<dbReference type="AlphaFoldDB" id="A0A930FP58"/>
<keyword evidence="1" id="KW-0812">Transmembrane</keyword>
<feature type="transmembrane region" description="Helical" evidence="1">
    <location>
        <begin position="28"/>
        <end position="47"/>
    </location>
</feature>
<proteinExistence type="predicted"/>
<keyword evidence="1" id="KW-1133">Transmembrane helix</keyword>
<sequence>MMALNSLFTVFTGRIEDWLLALTQHVQISLSALLAAIFISIPLGILLS</sequence>
<evidence type="ECO:0000313" key="3">
    <source>
        <dbReference type="Proteomes" id="UP000757890"/>
    </source>
</evidence>
<dbReference type="EMBL" id="JABZMK010000004">
    <property type="protein sequence ID" value="MBF1128880.1"/>
    <property type="molecule type" value="Genomic_DNA"/>
</dbReference>
<dbReference type="Proteomes" id="UP000757890">
    <property type="component" value="Unassembled WGS sequence"/>
</dbReference>
<comment type="caution">
    <text evidence="2">The sequence shown here is derived from an EMBL/GenBank/DDBJ whole genome shotgun (WGS) entry which is preliminary data.</text>
</comment>